<dbReference type="Proteomes" id="UP000291151">
    <property type="component" value="Chromosome"/>
</dbReference>
<dbReference type="InterPro" id="IPR003953">
    <property type="entry name" value="FAD-dep_OxRdtase_2_FAD-bd"/>
</dbReference>
<dbReference type="EMBL" id="CP036528">
    <property type="protein sequence ID" value="QBK27019.1"/>
    <property type="molecule type" value="Genomic_DNA"/>
</dbReference>
<accession>A0A4P6UUH7</accession>
<keyword evidence="1" id="KW-0285">Flavoprotein</keyword>
<dbReference type="AlphaFoldDB" id="A0A4P6UUH7"/>
<dbReference type="Pfam" id="PF00890">
    <property type="entry name" value="FAD_binding_2"/>
    <property type="match status" value="1"/>
</dbReference>
<evidence type="ECO:0000256" key="2">
    <source>
        <dbReference type="ARBA" id="ARBA00023002"/>
    </source>
</evidence>
<dbReference type="KEGG" id="uth:DKZ56_15050"/>
<dbReference type="GO" id="GO:0016491">
    <property type="term" value="F:oxidoreductase activity"/>
    <property type="evidence" value="ECO:0007669"/>
    <property type="project" value="UniProtKB-KW"/>
</dbReference>
<name>A0A4P6UUH7_9BACL</name>
<dbReference type="InterPro" id="IPR036188">
    <property type="entry name" value="FAD/NAD-bd_sf"/>
</dbReference>
<evidence type="ECO:0000313" key="5">
    <source>
        <dbReference type="Proteomes" id="UP000291151"/>
    </source>
</evidence>
<feature type="domain" description="FAD-dependent oxidoreductase 2 FAD-binding" evidence="3">
    <location>
        <begin position="20"/>
        <end position="66"/>
    </location>
</feature>
<dbReference type="PRINTS" id="PR00420">
    <property type="entry name" value="RNGMNOXGNASE"/>
</dbReference>
<dbReference type="InterPro" id="IPR050407">
    <property type="entry name" value="Geranylgeranyl_reductase"/>
</dbReference>
<gene>
    <name evidence="4" type="ORF">DKZ56_15050</name>
</gene>
<evidence type="ECO:0000313" key="4">
    <source>
        <dbReference type="EMBL" id="QBK27019.1"/>
    </source>
</evidence>
<reference evidence="4 5" key="1">
    <citation type="submission" date="2019-02" db="EMBL/GenBank/DDBJ databases">
        <title>Ureibacillus thermophilus.</title>
        <authorList>
            <person name="Sunny J.S."/>
            <person name="Natarajan A."/>
            <person name="Saleena L.M."/>
        </authorList>
    </citation>
    <scope>NUCLEOTIDE SEQUENCE [LARGE SCALE GENOMIC DNA]</scope>
    <source>
        <strain evidence="4 5">LM102</strain>
    </source>
</reference>
<sequence length="375" mass="42361">MLKWRKKIFFYIGGLPMTKVAIIGGGPAGLTAAIEGAKKGFQVDLFERYKVGDDIRCAEGFFDTLNLLGEPKYGVRFKVDQLELEIEHLYTFPLDEKVNIWMIDRSEWQRGLAEEAKSLGVNVIENSPISKEKYEELRKHYDWVIDSTGAPSVTSRVYGFSTFYKENAGITAQYTLHGDFSSWLGRLKAALEEHYNGYYWIFPKSEQEANIGIIFFTENDLNPWQELERILEKEGLSDYERSRKLGGICPVVRPKKLVYDNVLLTGDAAGLVSALHGGGIDCACISGKIAIECIEENNVDEYEKHIDEVLGGRLKGEKRLANLVWKLNRSITDRVVKAVHQSEKPLGEYGFLNGNADAFEKLGVLRGLIPALWKH</sequence>
<dbReference type="Gene3D" id="3.50.50.60">
    <property type="entry name" value="FAD/NAD(P)-binding domain"/>
    <property type="match status" value="1"/>
</dbReference>
<evidence type="ECO:0000256" key="1">
    <source>
        <dbReference type="ARBA" id="ARBA00022630"/>
    </source>
</evidence>
<evidence type="ECO:0000259" key="3">
    <source>
        <dbReference type="Pfam" id="PF00890"/>
    </source>
</evidence>
<organism evidence="4 5">
    <name type="scientific">Ureibacillus thermophilus</name>
    <dbReference type="NCBI Taxonomy" id="367743"/>
    <lineage>
        <taxon>Bacteria</taxon>
        <taxon>Bacillati</taxon>
        <taxon>Bacillota</taxon>
        <taxon>Bacilli</taxon>
        <taxon>Bacillales</taxon>
        <taxon>Caryophanaceae</taxon>
        <taxon>Ureibacillus</taxon>
    </lineage>
</organism>
<dbReference type="PANTHER" id="PTHR42685:SF22">
    <property type="entry name" value="CONDITIONED MEDIUM FACTOR RECEPTOR 1"/>
    <property type="match status" value="1"/>
</dbReference>
<dbReference type="SUPFAM" id="SSF51905">
    <property type="entry name" value="FAD/NAD(P)-binding domain"/>
    <property type="match status" value="1"/>
</dbReference>
<proteinExistence type="predicted"/>
<keyword evidence="2" id="KW-0560">Oxidoreductase</keyword>
<keyword evidence="5" id="KW-1185">Reference proteome</keyword>
<dbReference type="PANTHER" id="PTHR42685">
    <property type="entry name" value="GERANYLGERANYL DIPHOSPHATE REDUCTASE"/>
    <property type="match status" value="1"/>
</dbReference>
<protein>
    <submittedName>
        <fullName evidence="4">NAD(P)/FAD-dependent oxidoreductase</fullName>
    </submittedName>
</protein>